<reference evidence="2 3" key="1">
    <citation type="journal article" date="2024" name="G3 (Bethesda)">
        <title>Genome assembly of Hibiscus sabdariffa L. provides insights into metabolisms of medicinal natural products.</title>
        <authorList>
            <person name="Kim T."/>
        </authorList>
    </citation>
    <scope>NUCLEOTIDE SEQUENCE [LARGE SCALE GENOMIC DNA]</scope>
    <source>
        <strain evidence="2">TK-2024</strain>
        <tissue evidence="2">Old leaves</tissue>
    </source>
</reference>
<feature type="region of interest" description="Disordered" evidence="1">
    <location>
        <begin position="51"/>
        <end position="70"/>
    </location>
</feature>
<dbReference type="EMBL" id="JBBPBM010000004">
    <property type="protein sequence ID" value="KAK8588065.1"/>
    <property type="molecule type" value="Genomic_DNA"/>
</dbReference>
<proteinExistence type="predicted"/>
<dbReference type="Proteomes" id="UP001472677">
    <property type="component" value="Unassembled WGS sequence"/>
</dbReference>
<evidence type="ECO:0000256" key="1">
    <source>
        <dbReference type="SAM" id="MobiDB-lite"/>
    </source>
</evidence>
<keyword evidence="3" id="KW-1185">Reference proteome</keyword>
<accession>A0ABR2FUX7</accession>
<comment type="caution">
    <text evidence="2">The sequence shown here is derived from an EMBL/GenBank/DDBJ whole genome shotgun (WGS) entry which is preliminary data.</text>
</comment>
<evidence type="ECO:0000313" key="2">
    <source>
        <dbReference type="EMBL" id="KAK8588065.1"/>
    </source>
</evidence>
<protein>
    <submittedName>
        <fullName evidence="2">Uncharacterized protein</fullName>
    </submittedName>
</protein>
<name>A0ABR2FUX7_9ROSI</name>
<sequence length="178" mass="19056">MALSHPFSKGKKAAFVLPSATGSKIVSEHSSPADDGKDWNLPLIVGTEMTERTTAPQPVQGKETTDNSGLSPLAFTITEPLIPFFIRSTINDNSGVSPLAFTITKPSVPFLFCPVYISTETGTPDASTSHFSWNEGSDNNDSGQSSESSEKLDQSEMLTIGKACSKDSFAKIHNFLPL</sequence>
<feature type="region of interest" description="Disordered" evidence="1">
    <location>
        <begin position="124"/>
        <end position="154"/>
    </location>
</feature>
<organism evidence="2 3">
    <name type="scientific">Hibiscus sabdariffa</name>
    <name type="common">roselle</name>
    <dbReference type="NCBI Taxonomy" id="183260"/>
    <lineage>
        <taxon>Eukaryota</taxon>
        <taxon>Viridiplantae</taxon>
        <taxon>Streptophyta</taxon>
        <taxon>Embryophyta</taxon>
        <taxon>Tracheophyta</taxon>
        <taxon>Spermatophyta</taxon>
        <taxon>Magnoliopsida</taxon>
        <taxon>eudicotyledons</taxon>
        <taxon>Gunneridae</taxon>
        <taxon>Pentapetalae</taxon>
        <taxon>rosids</taxon>
        <taxon>malvids</taxon>
        <taxon>Malvales</taxon>
        <taxon>Malvaceae</taxon>
        <taxon>Malvoideae</taxon>
        <taxon>Hibiscus</taxon>
    </lineage>
</organism>
<feature type="compositionally biased region" description="Polar residues" evidence="1">
    <location>
        <begin position="124"/>
        <end position="147"/>
    </location>
</feature>
<evidence type="ECO:0000313" key="3">
    <source>
        <dbReference type="Proteomes" id="UP001472677"/>
    </source>
</evidence>
<gene>
    <name evidence="2" type="ORF">V6N12_022522</name>
</gene>